<organism evidence="1 2">
    <name type="scientific">Thermosediminibacter litoriperuensis</name>
    <dbReference type="NCBI Taxonomy" id="291989"/>
    <lineage>
        <taxon>Bacteria</taxon>
        <taxon>Bacillati</taxon>
        <taxon>Bacillota</taxon>
        <taxon>Clostridia</taxon>
        <taxon>Thermosediminibacterales</taxon>
        <taxon>Thermosediminibacteraceae</taxon>
        <taxon>Thermosediminibacter</taxon>
    </lineage>
</organism>
<dbReference type="RefSeq" id="WP_148866603.1">
    <property type="nucleotide sequence ID" value="NZ_VNHO01000007.1"/>
</dbReference>
<keyword evidence="2" id="KW-1185">Reference proteome</keyword>
<evidence type="ECO:0000313" key="1">
    <source>
        <dbReference type="EMBL" id="TYP56744.1"/>
    </source>
</evidence>
<accession>A0A5S5AV36</accession>
<sequence>MQLTQKEKLYLEDTLSHERVSVTKCNYYASQVQDPQIANMLRNLANREQQHIDTITNLLQQAGVQPPSH</sequence>
<dbReference type="Proteomes" id="UP000322294">
    <property type="component" value="Unassembled WGS sequence"/>
</dbReference>
<gene>
    <name evidence="1" type="ORF">LZ11_00800</name>
</gene>
<proteinExistence type="predicted"/>
<protein>
    <submittedName>
        <fullName evidence="1">Coat F domain-containing protein</fullName>
    </submittedName>
</protein>
<dbReference type="OrthoDB" id="1706542at2"/>
<dbReference type="SUPFAM" id="SSF47240">
    <property type="entry name" value="Ferritin-like"/>
    <property type="match status" value="1"/>
</dbReference>
<dbReference type="InterPro" id="IPR009078">
    <property type="entry name" value="Ferritin-like_SF"/>
</dbReference>
<evidence type="ECO:0000313" key="2">
    <source>
        <dbReference type="Proteomes" id="UP000322294"/>
    </source>
</evidence>
<dbReference type="EMBL" id="VNHO01000007">
    <property type="protein sequence ID" value="TYP56744.1"/>
    <property type="molecule type" value="Genomic_DNA"/>
</dbReference>
<name>A0A5S5AV36_9FIRM</name>
<dbReference type="InterPro" id="IPR012347">
    <property type="entry name" value="Ferritin-like"/>
</dbReference>
<dbReference type="CDD" id="cd00657">
    <property type="entry name" value="Ferritin_like"/>
    <property type="match status" value="1"/>
</dbReference>
<dbReference type="Gene3D" id="1.20.1260.10">
    <property type="match status" value="1"/>
</dbReference>
<dbReference type="InterPro" id="IPR012851">
    <property type="entry name" value="Spore_coat_CotF-like"/>
</dbReference>
<dbReference type="Pfam" id="PF07875">
    <property type="entry name" value="Coat_F"/>
    <property type="match status" value="1"/>
</dbReference>
<dbReference type="AlphaFoldDB" id="A0A5S5AV36"/>
<reference evidence="1 2" key="1">
    <citation type="submission" date="2019-07" db="EMBL/GenBank/DDBJ databases">
        <title>Genomic Encyclopedia of Type Strains, Phase I: the one thousand microbial genomes (KMG-I) project.</title>
        <authorList>
            <person name="Kyrpides N."/>
        </authorList>
    </citation>
    <scope>NUCLEOTIDE SEQUENCE [LARGE SCALE GENOMIC DNA]</scope>
    <source>
        <strain evidence="1 2">DSM 16647</strain>
    </source>
</reference>
<comment type="caution">
    <text evidence="1">The sequence shown here is derived from an EMBL/GenBank/DDBJ whole genome shotgun (WGS) entry which is preliminary data.</text>
</comment>